<feature type="active site" description="Proton acceptor" evidence="2">
    <location>
        <position position="128"/>
    </location>
</feature>
<evidence type="ECO:0000256" key="2">
    <source>
        <dbReference type="HAMAP-Rule" id="MF_01940"/>
    </source>
</evidence>
<dbReference type="EMBL" id="CP162599">
    <property type="protein sequence ID" value="XDK32133.1"/>
    <property type="molecule type" value="Genomic_DNA"/>
</dbReference>
<feature type="short sequence motif" description="HXTX 1" evidence="2">
    <location>
        <begin position="42"/>
        <end position="45"/>
    </location>
</feature>
<dbReference type="NCBIfam" id="TIGR02258">
    <property type="entry name" value="2_5_ligase"/>
    <property type="match status" value="1"/>
</dbReference>
<sequence>MKQHYFIGIKVPDSLAEQAVIFQEKYALNENYKVLPEPADYHITLRYLGEIAEEHYENVVQTLKHIGEQHADFTLSMNGLNYFGSESGPRVVYLQVAEEKILLDLQQEINQRISSILKIPIDDRFVPHITIAKKRKNQEPLQIKKEAFESIVFPVAAFSLFKINPKQMPKYEETARFPLANNI</sequence>
<feature type="active site" description="Proton donor" evidence="2">
    <location>
        <position position="42"/>
    </location>
</feature>
<name>A0AB39HLT0_9BACI</name>
<dbReference type="Gene3D" id="3.90.1140.10">
    <property type="entry name" value="Cyclic phosphodiesterase"/>
    <property type="match status" value="1"/>
</dbReference>
<dbReference type="GO" id="GO:0008664">
    <property type="term" value="F:RNA 2',3'-cyclic 3'-phosphodiesterase activity"/>
    <property type="evidence" value="ECO:0007669"/>
    <property type="project" value="UniProtKB-EC"/>
</dbReference>
<dbReference type="RefSeq" id="WP_368652854.1">
    <property type="nucleotide sequence ID" value="NZ_CP162599.1"/>
</dbReference>
<accession>A0AB39HLT0</accession>
<dbReference type="InterPro" id="IPR009097">
    <property type="entry name" value="Cyclic_Pdiesterase"/>
</dbReference>
<keyword evidence="1 2" id="KW-0378">Hydrolase</keyword>
<protein>
    <recommendedName>
        <fullName evidence="2">RNA 2',3'-cyclic phosphodiesterase</fullName>
        <shortName evidence="2">RNA 2',3'-CPDase</shortName>
        <ecNumber evidence="2">3.1.4.58</ecNumber>
    </recommendedName>
</protein>
<dbReference type="GO" id="GO:0004113">
    <property type="term" value="F:2',3'-cyclic-nucleotide 3'-phosphodiesterase activity"/>
    <property type="evidence" value="ECO:0007669"/>
    <property type="project" value="InterPro"/>
</dbReference>
<comment type="function">
    <text evidence="2">Hydrolyzes RNA 2',3'-cyclic phosphodiester to an RNA 2'-phosphomonoester.</text>
</comment>
<evidence type="ECO:0000256" key="1">
    <source>
        <dbReference type="ARBA" id="ARBA00022801"/>
    </source>
</evidence>
<dbReference type="PANTHER" id="PTHR35561:SF1">
    <property type="entry name" value="RNA 2',3'-CYCLIC PHOSPHODIESTERASE"/>
    <property type="match status" value="1"/>
</dbReference>
<dbReference type="EC" id="3.1.4.58" evidence="2"/>
<dbReference type="SUPFAM" id="SSF55144">
    <property type="entry name" value="LigT-like"/>
    <property type="match status" value="1"/>
</dbReference>
<comment type="similarity">
    <text evidence="2">Belongs to the 2H phosphoesterase superfamily. ThpR family.</text>
</comment>
<dbReference type="InterPro" id="IPR004175">
    <property type="entry name" value="RNA_CPDase"/>
</dbReference>
<dbReference type="AlphaFoldDB" id="A0AB39HLT0"/>
<comment type="catalytic activity">
    <reaction evidence="2">
        <text>a 3'-end 2',3'-cyclophospho-ribonucleotide-RNA + H2O = a 3'-end 2'-phospho-ribonucleotide-RNA + H(+)</text>
        <dbReference type="Rhea" id="RHEA:11828"/>
        <dbReference type="Rhea" id="RHEA-COMP:10464"/>
        <dbReference type="Rhea" id="RHEA-COMP:17353"/>
        <dbReference type="ChEBI" id="CHEBI:15377"/>
        <dbReference type="ChEBI" id="CHEBI:15378"/>
        <dbReference type="ChEBI" id="CHEBI:83064"/>
        <dbReference type="ChEBI" id="CHEBI:173113"/>
        <dbReference type="EC" id="3.1.4.58"/>
    </reaction>
</comment>
<evidence type="ECO:0000313" key="3">
    <source>
        <dbReference type="EMBL" id="XDK32133.1"/>
    </source>
</evidence>
<gene>
    <name evidence="3" type="primary">thpR</name>
    <name evidence="3" type="ORF">AB4Y30_14105</name>
</gene>
<reference evidence="3" key="1">
    <citation type="submission" date="2024-07" db="EMBL/GenBank/DDBJ databases">
        <title>Halotolerant mesophilic bacterium Ornithinibacillus sp. 4-3, sp. nov., isolated from soil.</title>
        <authorList>
            <person name="Sidarenka A.V."/>
            <person name="Guliayeva D.E."/>
            <person name="Leanovich S.I."/>
            <person name="Hileuskaya K.S."/>
            <person name="Akhremchuk A.E."/>
            <person name="Sikolenko M.A."/>
            <person name="Valentovich L.N."/>
        </authorList>
    </citation>
    <scope>NUCLEOTIDE SEQUENCE</scope>
    <source>
        <strain evidence="3">4-3</strain>
    </source>
</reference>
<dbReference type="HAMAP" id="MF_01940">
    <property type="entry name" value="RNA_CPDase"/>
    <property type="match status" value="1"/>
</dbReference>
<dbReference type="PANTHER" id="PTHR35561">
    <property type="entry name" value="RNA 2',3'-CYCLIC PHOSPHODIESTERASE"/>
    <property type="match status" value="1"/>
</dbReference>
<feature type="short sequence motif" description="HXTX 2" evidence="2">
    <location>
        <begin position="128"/>
        <end position="131"/>
    </location>
</feature>
<proteinExistence type="inferred from homology"/>
<organism evidence="3">
    <name type="scientific">Ornithinibacillus sp. 4-3</name>
    <dbReference type="NCBI Taxonomy" id="3231488"/>
    <lineage>
        <taxon>Bacteria</taxon>
        <taxon>Bacillati</taxon>
        <taxon>Bacillota</taxon>
        <taxon>Bacilli</taxon>
        <taxon>Bacillales</taxon>
        <taxon>Bacillaceae</taxon>
        <taxon>Ornithinibacillus</taxon>
    </lineage>
</organism>
<dbReference type="Pfam" id="PF13563">
    <property type="entry name" value="2_5_RNA_ligase2"/>
    <property type="match status" value="1"/>
</dbReference>